<comment type="caution">
    <text evidence="1">The sequence shown here is derived from an EMBL/GenBank/DDBJ whole genome shotgun (WGS) entry which is preliminary data.</text>
</comment>
<dbReference type="EMBL" id="MU266464">
    <property type="protein sequence ID" value="KAH7923052.1"/>
    <property type="molecule type" value="Genomic_DNA"/>
</dbReference>
<evidence type="ECO:0000313" key="2">
    <source>
        <dbReference type="Proteomes" id="UP000790709"/>
    </source>
</evidence>
<name>A0ACB8BC97_9AGAM</name>
<proteinExistence type="predicted"/>
<gene>
    <name evidence="1" type="ORF">BV22DRAFT_1036812</name>
</gene>
<sequence length="120" mass="13504">MKEILPSRQNTRDMYSALGVADDEVRRRVAIYKCAVTRDSKVCLQGVLVLSSWVISELWKWFPPSPHAPPQASANVRQMSAVAPQHRRNQHSTVMGGELRWGRLSWTMPGQMVAVTTTTV</sequence>
<accession>A0ACB8BC97</accession>
<organism evidence="1 2">
    <name type="scientific">Leucogyrophana mollusca</name>
    <dbReference type="NCBI Taxonomy" id="85980"/>
    <lineage>
        <taxon>Eukaryota</taxon>
        <taxon>Fungi</taxon>
        <taxon>Dikarya</taxon>
        <taxon>Basidiomycota</taxon>
        <taxon>Agaricomycotina</taxon>
        <taxon>Agaricomycetes</taxon>
        <taxon>Agaricomycetidae</taxon>
        <taxon>Boletales</taxon>
        <taxon>Boletales incertae sedis</taxon>
        <taxon>Leucogyrophana</taxon>
    </lineage>
</organism>
<protein>
    <submittedName>
        <fullName evidence="1">Uncharacterized protein</fullName>
    </submittedName>
</protein>
<dbReference type="Proteomes" id="UP000790709">
    <property type="component" value="Unassembled WGS sequence"/>
</dbReference>
<keyword evidence="2" id="KW-1185">Reference proteome</keyword>
<reference evidence="1" key="1">
    <citation type="journal article" date="2021" name="New Phytol.">
        <title>Evolutionary innovations through gain and loss of genes in the ectomycorrhizal Boletales.</title>
        <authorList>
            <person name="Wu G."/>
            <person name="Miyauchi S."/>
            <person name="Morin E."/>
            <person name="Kuo A."/>
            <person name="Drula E."/>
            <person name="Varga T."/>
            <person name="Kohler A."/>
            <person name="Feng B."/>
            <person name="Cao Y."/>
            <person name="Lipzen A."/>
            <person name="Daum C."/>
            <person name="Hundley H."/>
            <person name="Pangilinan J."/>
            <person name="Johnson J."/>
            <person name="Barry K."/>
            <person name="LaButti K."/>
            <person name="Ng V."/>
            <person name="Ahrendt S."/>
            <person name="Min B."/>
            <person name="Choi I.G."/>
            <person name="Park H."/>
            <person name="Plett J.M."/>
            <person name="Magnuson J."/>
            <person name="Spatafora J.W."/>
            <person name="Nagy L.G."/>
            <person name="Henrissat B."/>
            <person name="Grigoriev I.V."/>
            <person name="Yang Z.L."/>
            <person name="Xu J."/>
            <person name="Martin F.M."/>
        </authorList>
    </citation>
    <scope>NUCLEOTIDE SEQUENCE</scope>
    <source>
        <strain evidence="1">KUC20120723A-06</strain>
    </source>
</reference>
<evidence type="ECO:0000313" key="1">
    <source>
        <dbReference type="EMBL" id="KAH7923052.1"/>
    </source>
</evidence>